<dbReference type="Gene3D" id="3.80.10.10">
    <property type="entry name" value="Ribonuclease Inhibitor"/>
    <property type="match status" value="1"/>
</dbReference>
<dbReference type="InterPro" id="IPR007111">
    <property type="entry name" value="NACHT_NTPase"/>
</dbReference>
<evidence type="ECO:0000313" key="6">
    <source>
        <dbReference type="EnsemblMetazoa" id="XP_038070516.1"/>
    </source>
</evidence>
<name>A0A914B4V2_PATMI</name>
<keyword evidence="4" id="KW-0812">Transmembrane</keyword>
<evidence type="ECO:0000259" key="5">
    <source>
        <dbReference type="PROSITE" id="PS50837"/>
    </source>
</evidence>
<keyword evidence="7" id="KW-1185">Reference proteome</keyword>
<dbReference type="Pfam" id="PF05729">
    <property type="entry name" value="NACHT"/>
    <property type="match status" value="1"/>
</dbReference>
<dbReference type="SUPFAM" id="SSF52047">
    <property type="entry name" value="RNI-like"/>
    <property type="match status" value="1"/>
</dbReference>
<dbReference type="PANTHER" id="PTHR46312">
    <property type="entry name" value="NACHT DOMAIN-CONTAINING PROTEIN"/>
    <property type="match status" value="1"/>
</dbReference>
<accession>A0A914B4V2</accession>
<protein>
    <recommendedName>
        <fullName evidence="5">NACHT domain-containing protein</fullName>
    </recommendedName>
</protein>
<dbReference type="OrthoDB" id="4207253at2759"/>
<keyword evidence="4" id="KW-1133">Transmembrane helix</keyword>
<feature type="transmembrane region" description="Helical" evidence="4">
    <location>
        <begin position="30"/>
        <end position="52"/>
    </location>
</feature>
<dbReference type="GO" id="GO:0005524">
    <property type="term" value="F:ATP binding"/>
    <property type="evidence" value="ECO:0007669"/>
    <property type="project" value="UniProtKB-KW"/>
</dbReference>
<organism evidence="6 7">
    <name type="scientific">Patiria miniata</name>
    <name type="common">Bat star</name>
    <name type="synonym">Asterina miniata</name>
    <dbReference type="NCBI Taxonomy" id="46514"/>
    <lineage>
        <taxon>Eukaryota</taxon>
        <taxon>Metazoa</taxon>
        <taxon>Echinodermata</taxon>
        <taxon>Eleutherozoa</taxon>
        <taxon>Asterozoa</taxon>
        <taxon>Asteroidea</taxon>
        <taxon>Valvatacea</taxon>
        <taxon>Valvatida</taxon>
        <taxon>Asterinidae</taxon>
        <taxon>Patiria</taxon>
    </lineage>
</organism>
<keyword evidence="4" id="KW-0472">Membrane</keyword>
<evidence type="ECO:0000313" key="7">
    <source>
        <dbReference type="Proteomes" id="UP000887568"/>
    </source>
</evidence>
<feature type="compositionally biased region" description="Low complexity" evidence="3">
    <location>
        <begin position="12"/>
        <end position="25"/>
    </location>
</feature>
<dbReference type="SUPFAM" id="SSF52540">
    <property type="entry name" value="P-loop containing nucleoside triphosphate hydrolases"/>
    <property type="match status" value="1"/>
</dbReference>
<dbReference type="InterPro" id="IPR032675">
    <property type="entry name" value="LRR_dom_sf"/>
</dbReference>
<keyword evidence="2" id="KW-0067">ATP-binding</keyword>
<dbReference type="Gene3D" id="3.40.50.300">
    <property type="entry name" value="P-loop containing nucleotide triphosphate hydrolases"/>
    <property type="match status" value="1"/>
</dbReference>
<reference evidence="6" key="1">
    <citation type="submission" date="2022-11" db="UniProtKB">
        <authorList>
            <consortium name="EnsemblMetazoa"/>
        </authorList>
    </citation>
    <scope>IDENTIFICATION</scope>
</reference>
<evidence type="ECO:0000256" key="2">
    <source>
        <dbReference type="ARBA" id="ARBA00022840"/>
    </source>
</evidence>
<sequence length="853" mass="95488">MEMAELGSVNVTTAATPTTTKPPGLSIGEITAIAGTLIAALALLATVLGMYLSHRKTGQGNGQQRLPTEEEIELNPSNADTGTRHKVCCCFSRVVTVLERCQQQLIQYYKDTTSTIPAHPLDPSRTVAIDQFFSEVELTRKLEGNEMTQEPIHLQKGTRNVDKCKTKRLDSWVDMFQDVAGKLRILLSGWAGFGKSTLLLRVANASTDPNSVMAKFKLVFLVKLREMKHTNCVLEAIRDQILPNFKKAVLKKLIDDNEAETAFILDGLDEIPLDVLNSPTPEGGYGVKDILHNKVLRHSTVLVSTRPHMVDFAVKGFTHFARVETLGFRLETARKYITSYFAKNEADNHGKSLISHVTSNPLLQTLVQIPIIVLFLCIVWENMSKLPEKLTALYTEFVEVLVSRRCNEGEDKVGLMNKVLRGLGRVALDGLLDPKGERLVFSSEEFDEKDLKDGCRLGFLQQESLTSGLKKLKVVTFLHKSFQEFCAAYYFANLHHTDEDKFHESLKQINPDNVFAMKYLLQFACGISSGSPATGLILQYVQKQHAGMWHNKDLQNLVRLLLLESGSDEMADKLDRPTDTDCDSQEELLAMRNYLQCLRQPLVELEEFTVHCRSHEELALLSDIDKLLHDDTKTKIVLNITSSWHECLKLLREIPSSGNTRATVSYTMSEKANEESQRPSEMDERLCDQIKLELEIDEISHFDEYDLGSLSRVGKQIIEAVSLRGRPYDDVIRLGNALDGFDRLNDVRLCKTNLHGHLGVVAPLVLPSLKSLSLRSCGLNDDDVPDLISLLPVGHGLQSLNVDGNAFSADGVDTLTTHLKNLPLELLLLFYIGDDAERVEQVVERNLPHVTFS</sequence>
<dbReference type="PANTHER" id="PTHR46312:SF2">
    <property type="entry name" value="NUCLEOTIDE-BINDING OLIGOMERIZATION DOMAIN-CONTAINING PROTEIN 2-LIKE"/>
    <property type="match status" value="1"/>
</dbReference>
<dbReference type="PROSITE" id="PS50837">
    <property type="entry name" value="NACHT"/>
    <property type="match status" value="1"/>
</dbReference>
<dbReference type="EnsemblMetazoa" id="XM_038214588.1">
    <property type="protein sequence ID" value="XP_038070516.1"/>
    <property type="gene ID" value="LOC119739607"/>
</dbReference>
<evidence type="ECO:0000256" key="1">
    <source>
        <dbReference type="ARBA" id="ARBA00022741"/>
    </source>
</evidence>
<evidence type="ECO:0000256" key="4">
    <source>
        <dbReference type="SAM" id="Phobius"/>
    </source>
</evidence>
<dbReference type="AlphaFoldDB" id="A0A914B4V2"/>
<feature type="region of interest" description="Disordered" evidence="3">
    <location>
        <begin position="1"/>
        <end position="25"/>
    </location>
</feature>
<feature type="domain" description="NACHT" evidence="5">
    <location>
        <begin position="183"/>
        <end position="307"/>
    </location>
</feature>
<dbReference type="InterPro" id="IPR027417">
    <property type="entry name" value="P-loop_NTPase"/>
</dbReference>
<dbReference type="RefSeq" id="XP_038070516.1">
    <property type="nucleotide sequence ID" value="XM_038214588.1"/>
</dbReference>
<dbReference type="Proteomes" id="UP000887568">
    <property type="component" value="Unplaced"/>
</dbReference>
<proteinExistence type="predicted"/>
<dbReference type="GeneID" id="119739607"/>
<keyword evidence="1" id="KW-0547">Nucleotide-binding</keyword>
<dbReference type="OMA" id="ITSSWHE"/>
<evidence type="ECO:0000256" key="3">
    <source>
        <dbReference type="SAM" id="MobiDB-lite"/>
    </source>
</evidence>